<keyword evidence="2" id="KW-0378">Hydrolase</keyword>
<proteinExistence type="inferred from homology"/>
<evidence type="ECO:0000313" key="4">
    <source>
        <dbReference type="Proteomes" id="UP000616595"/>
    </source>
</evidence>
<protein>
    <recommendedName>
        <fullName evidence="2">Cytokinin riboside 5'-monophosphate phosphoribohydrolase</fullName>
        <ecNumber evidence="2">3.2.2.n1</ecNumber>
    </recommendedName>
</protein>
<dbReference type="Pfam" id="PF03641">
    <property type="entry name" value="Lysine_decarbox"/>
    <property type="match status" value="1"/>
</dbReference>
<dbReference type="GO" id="GO:0005829">
    <property type="term" value="C:cytosol"/>
    <property type="evidence" value="ECO:0007669"/>
    <property type="project" value="TreeGrafter"/>
</dbReference>
<dbReference type="InterPro" id="IPR005269">
    <property type="entry name" value="LOG"/>
</dbReference>
<evidence type="ECO:0000256" key="1">
    <source>
        <dbReference type="ARBA" id="ARBA00006763"/>
    </source>
</evidence>
<keyword evidence="2" id="KW-0203">Cytokinin biosynthesis</keyword>
<comment type="caution">
    <text evidence="3">The sequence shown here is derived from an EMBL/GenBank/DDBJ whole genome shotgun (WGS) entry which is preliminary data.</text>
</comment>
<reference evidence="3" key="2">
    <citation type="submission" date="2020-10" db="EMBL/GenBank/DDBJ databases">
        <title>Comparative genomics of the Acetobacterium genus.</title>
        <authorList>
            <person name="Marshall C."/>
            <person name="May H."/>
            <person name="Norman S."/>
        </authorList>
    </citation>
    <scope>NUCLEOTIDE SEQUENCE</scope>
    <source>
        <strain evidence="3">DER-2019</strain>
    </source>
</reference>
<dbReference type="EMBL" id="WJBD01000009">
    <property type="protein sequence ID" value="MBC3888392.1"/>
    <property type="molecule type" value="Genomic_DNA"/>
</dbReference>
<dbReference type="FunFam" id="3.40.50.450:FF:000012">
    <property type="entry name" value="LOG family protein YvdD"/>
    <property type="match status" value="1"/>
</dbReference>
<dbReference type="PANTHER" id="PTHR31223:SF70">
    <property type="entry name" value="LOG FAMILY PROTEIN YJL055W"/>
    <property type="match status" value="1"/>
</dbReference>
<dbReference type="NCBIfam" id="TIGR00730">
    <property type="entry name" value="Rossman fold protein, TIGR00730 family"/>
    <property type="match status" value="1"/>
</dbReference>
<dbReference type="GO" id="GO:0016799">
    <property type="term" value="F:hydrolase activity, hydrolyzing N-glycosyl compounds"/>
    <property type="evidence" value="ECO:0007669"/>
    <property type="project" value="TreeGrafter"/>
</dbReference>
<name>A0A923HVF2_9FIRM</name>
<keyword evidence="4" id="KW-1185">Reference proteome</keyword>
<gene>
    <name evidence="3" type="ORF">GH810_08725</name>
</gene>
<comment type="similarity">
    <text evidence="1 2">Belongs to the LOG family.</text>
</comment>
<dbReference type="PANTHER" id="PTHR31223">
    <property type="entry name" value="LOG FAMILY PROTEIN YJL055W"/>
    <property type="match status" value="1"/>
</dbReference>
<dbReference type="SUPFAM" id="SSF102405">
    <property type="entry name" value="MCP/YpsA-like"/>
    <property type="match status" value="1"/>
</dbReference>
<dbReference type="Proteomes" id="UP000616595">
    <property type="component" value="Unassembled WGS sequence"/>
</dbReference>
<accession>A0A923HVF2</accession>
<evidence type="ECO:0000313" key="3">
    <source>
        <dbReference type="EMBL" id="MBC3888392.1"/>
    </source>
</evidence>
<dbReference type="EC" id="3.2.2.n1" evidence="2"/>
<dbReference type="RefSeq" id="WP_148567857.1">
    <property type="nucleotide sequence ID" value="NZ_RXYA01000013.1"/>
</dbReference>
<organism evidence="3 4">
    <name type="scientific">Acetobacterium paludosum</name>
    <dbReference type="NCBI Taxonomy" id="52693"/>
    <lineage>
        <taxon>Bacteria</taxon>
        <taxon>Bacillati</taxon>
        <taxon>Bacillota</taxon>
        <taxon>Clostridia</taxon>
        <taxon>Eubacteriales</taxon>
        <taxon>Eubacteriaceae</taxon>
        <taxon>Acetobacterium</taxon>
    </lineage>
</organism>
<sequence>MKRICVYSGSNLGVRPEYKEITNQLGDVLVQNNIELVYGGSNVGLMGEIANEIMKKGGRVTGVIPRDLFPNEVINNQLTRLIKVKNMHERKQTMADLSDGFIAIPGGVGTFEELFEVLSWAQLGIHKKPVGILNISNFFDPFIALIQEIVKEGFMNASNTKLLLVSTEPHELIKKMAIYTPPTLGNKWRQLDPVLSKL</sequence>
<reference evidence="3" key="1">
    <citation type="submission" date="2019-10" db="EMBL/GenBank/DDBJ databases">
        <authorList>
            <person name="Ross D.E."/>
            <person name="Gulliver D."/>
        </authorList>
    </citation>
    <scope>NUCLEOTIDE SEQUENCE</scope>
    <source>
        <strain evidence="3">DER-2019</strain>
    </source>
</reference>
<dbReference type="GO" id="GO:0009691">
    <property type="term" value="P:cytokinin biosynthetic process"/>
    <property type="evidence" value="ECO:0007669"/>
    <property type="project" value="UniProtKB-UniRule"/>
</dbReference>
<dbReference type="AlphaFoldDB" id="A0A923HVF2"/>
<dbReference type="OrthoDB" id="9801098at2"/>
<dbReference type="InterPro" id="IPR031100">
    <property type="entry name" value="LOG_fam"/>
</dbReference>
<dbReference type="Gene3D" id="3.40.50.450">
    <property type="match status" value="1"/>
</dbReference>
<evidence type="ECO:0000256" key="2">
    <source>
        <dbReference type="RuleBase" id="RU363015"/>
    </source>
</evidence>